<accession>A0A2G5B989</accession>
<feature type="compositionally biased region" description="Polar residues" evidence="1">
    <location>
        <begin position="35"/>
        <end position="54"/>
    </location>
</feature>
<dbReference type="AlphaFoldDB" id="A0A2G5B989"/>
<dbReference type="Pfam" id="PF02845">
    <property type="entry name" value="CUE"/>
    <property type="match status" value="1"/>
</dbReference>
<evidence type="ECO:0000313" key="5">
    <source>
        <dbReference type="Proteomes" id="UP000242474"/>
    </source>
</evidence>
<feature type="compositionally biased region" description="Basic and acidic residues" evidence="1">
    <location>
        <begin position="792"/>
        <end position="805"/>
    </location>
</feature>
<proteinExistence type="predicted"/>
<feature type="domain" description="CUE" evidence="2">
    <location>
        <begin position="590"/>
        <end position="633"/>
    </location>
</feature>
<feature type="region of interest" description="Disordered" evidence="1">
    <location>
        <begin position="546"/>
        <end position="572"/>
    </location>
</feature>
<reference evidence="4 5" key="1">
    <citation type="journal article" date="2015" name="Genome Biol. Evol.">
        <title>Phylogenomic analyses indicate that early fungi evolved digesting cell walls of algal ancestors of land plants.</title>
        <authorList>
            <person name="Chang Y."/>
            <person name="Wang S."/>
            <person name="Sekimoto S."/>
            <person name="Aerts A.L."/>
            <person name="Choi C."/>
            <person name="Clum A."/>
            <person name="LaButti K.M."/>
            <person name="Lindquist E.A."/>
            <person name="Yee Ngan C."/>
            <person name="Ohm R.A."/>
            <person name="Salamov A.A."/>
            <person name="Grigoriev I.V."/>
            <person name="Spatafora J.W."/>
            <person name="Berbee M.L."/>
        </authorList>
    </citation>
    <scope>NUCLEOTIDE SEQUENCE [LARGE SCALE GENOMIC DNA]</scope>
    <source>
        <strain evidence="4 5">NRRL 1564</strain>
    </source>
</reference>
<dbReference type="InterPro" id="IPR009060">
    <property type="entry name" value="UBA-like_sf"/>
</dbReference>
<evidence type="ECO:0000259" key="2">
    <source>
        <dbReference type="PROSITE" id="PS51140"/>
    </source>
</evidence>
<dbReference type="EMBL" id="KZ303506">
    <property type="protein sequence ID" value="PIA15585.1"/>
    <property type="molecule type" value="Genomic_DNA"/>
</dbReference>
<dbReference type="InterPro" id="IPR041545">
    <property type="entry name" value="DUF5601"/>
</dbReference>
<feature type="compositionally biased region" description="Low complexity" evidence="1">
    <location>
        <begin position="806"/>
        <end position="819"/>
    </location>
</feature>
<evidence type="ECO:0000313" key="4">
    <source>
        <dbReference type="EMBL" id="PIA15585.1"/>
    </source>
</evidence>
<dbReference type="Pfam" id="PF18151">
    <property type="entry name" value="DUF5601"/>
    <property type="match status" value="1"/>
</dbReference>
<feature type="compositionally biased region" description="Polar residues" evidence="1">
    <location>
        <begin position="546"/>
        <end position="568"/>
    </location>
</feature>
<dbReference type="GO" id="GO:0031267">
    <property type="term" value="F:small GTPase binding"/>
    <property type="evidence" value="ECO:0007669"/>
    <property type="project" value="TreeGrafter"/>
</dbReference>
<dbReference type="STRING" id="763665.A0A2G5B989"/>
<keyword evidence="5" id="KW-1185">Reference proteome</keyword>
<feature type="compositionally biased region" description="Pro residues" evidence="1">
    <location>
        <begin position="126"/>
        <end position="140"/>
    </location>
</feature>
<dbReference type="SUPFAM" id="SSF109993">
    <property type="entry name" value="VPS9 domain"/>
    <property type="match status" value="1"/>
</dbReference>
<dbReference type="GO" id="GO:0030139">
    <property type="term" value="C:endocytic vesicle"/>
    <property type="evidence" value="ECO:0007669"/>
    <property type="project" value="TreeGrafter"/>
</dbReference>
<dbReference type="PROSITE" id="PS51205">
    <property type="entry name" value="VPS9"/>
    <property type="match status" value="1"/>
</dbReference>
<organism evidence="4 5">
    <name type="scientific">Coemansia reversa (strain ATCC 12441 / NRRL 1564)</name>
    <dbReference type="NCBI Taxonomy" id="763665"/>
    <lineage>
        <taxon>Eukaryota</taxon>
        <taxon>Fungi</taxon>
        <taxon>Fungi incertae sedis</taxon>
        <taxon>Zoopagomycota</taxon>
        <taxon>Kickxellomycotina</taxon>
        <taxon>Kickxellomycetes</taxon>
        <taxon>Kickxellales</taxon>
        <taxon>Kickxellaceae</taxon>
        <taxon>Coemansia</taxon>
    </lineage>
</organism>
<feature type="region of interest" description="Disordered" evidence="1">
    <location>
        <begin position="700"/>
        <end position="819"/>
    </location>
</feature>
<dbReference type="GO" id="GO:0016192">
    <property type="term" value="P:vesicle-mediated transport"/>
    <property type="evidence" value="ECO:0007669"/>
    <property type="project" value="InterPro"/>
</dbReference>
<dbReference type="SUPFAM" id="SSF46934">
    <property type="entry name" value="UBA-like"/>
    <property type="match status" value="1"/>
</dbReference>
<feature type="compositionally biased region" description="Polar residues" evidence="1">
    <location>
        <begin position="96"/>
        <end position="117"/>
    </location>
</feature>
<dbReference type="Gene3D" id="1.20.1050.80">
    <property type="entry name" value="VPS9 domain"/>
    <property type="match status" value="1"/>
</dbReference>
<protein>
    <recommendedName>
        <fullName evidence="6">VPS9 domain-containing protein</fullName>
    </recommendedName>
</protein>
<gene>
    <name evidence="4" type="ORF">COEREDRAFT_81914</name>
</gene>
<dbReference type="SMART" id="SM00546">
    <property type="entry name" value="CUE"/>
    <property type="match status" value="1"/>
</dbReference>
<feature type="domain" description="VPS9" evidence="3">
    <location>
        <begin position="328"/>
        <end position="468"/>
    </location>
</feature>
<dbReference type="GO" id="GO:0005829">
    <property type="term" value="C:cytosol"/>
    <property type="evidence" value="ECO:0007669"/>
    <property type="project" value="TreeGrafter"/>
</dbReference>
<dbReference type="InterPro" id="IPR045046">
    <property type="entry name" value="Vps9-like"/>
</dbReference>
<dbReference type="SMART" id="SM00167">
    <property type="entry name" value="VPS9"/>
    <property type="match status" value="1"/>
</dbReference>
<dbReference type="Pfam" id="PF02204">
    <property type="entry name" value="VPS9"/>
    <property type="match status" value="1"/>
</dbReference>
<sequence>MTNPTASAGNIPDAPVITTVNHTSGMAKPQHEQNDTSTIEESEQRQLPQLNQDIESSKAKVGGFIQDGSTTLSKSSPDMGELSSEPKKELPDSELQGKTSQSPEPASGSRGRTSPVSEPNLEVNPDPSPQPAPSIQPEPIPQVRAESPSKVEDLENVAADVIPQGAGMRRVSTSSSSRVHDAIQDIISQFDPLKVSASTSQLADDGAARAAAVEEERRQAELQARFEPETDGFSYNDFLQQLRAPAAKPVARTVKSFLTEFSRRPMTLSEQVRFVHEFLDFITVKMRESEMWQHLSDRDFDNAREGMEKLVMNRLYPLCFSPSTSDDADKDHVLREKMSLFRWIREDHLDIPTNPQNAAFLQFAKSELLKMNNFKSPRDKVICILNCCTVVYALLRNSGSTDAVGADRFLPLLIYVVITANPPRLVSNIQYITRFRSLERMQSEAGYYVTNLQGAVTFIESMDASCLSISQEEFDKNIEMTIWEIDIEKRSKEKQSLPIVQQPRIPVDVGAERAQWLLDRSSDLAKSTLEKTNTFVGRLISELSTPGSDITQGSPRQSATPQGPASTSNADADVDADAEVNGAEAVDRANWNSALALVHDMFPNIDGDVVELVFESNRGVVSRTIEQLLEMSMGNEALQVAIEHESDEVLLGDDSVPQVALNSVQGRSQLAVTAAPTSSSTANVGGQNEVDEMEKWKGHWADEDDDSDSDEHAAAIDKSQNSHPIPANDTIPVKVSDPAHDKVGDGQPAPESERPPTPPSKDSVQENAKPGTVADGVISHSSTTPDTSGDEELARRLQEEFEKQAQAEQQQQQQQQRLD</sequence>
<evidence type="ECO:0008006" key="6">
    <source>
        <dbReference type="Google" id="ProtNLM"/>
    </source>
</evidence>
<dbReference type="GO" id="GO:0043130">
    <property type="term" value="F:ubiquitin binding"/>
    <property type="evidence" value="ECO:0007669"/>
    <property type="project" value="InterPro"/>
</dbReference>
<dbReference type="Proteomes" id="UP000242474">
    <property type="component" value="Unassembled WGS sequence"/>
</dbReference>
<dbReference type="PANTHER" id="PTHR23101:SF25">
    <property type="entry name" value="GTPASE-ACTIVATING PROTEIN AND VPS9 DOMAIN-CONTAINING PROTEIN 1"/>
    <property type="match status" value="1"/>
</dbReference>
<dbReference type="OrthoDB" id="300289at2759"/>
<dbReference type="Gene3D" id="1.10.8.10">
    <property type="entry name" value="DNA helicase RuvA subunit, C-terminal domain"/>
    <property type="match status" value="1"/>
</dbReference>
<dbReference type="GO" id="GO:0005085">
    <property type="term" value="F:guanyl-nucleotide exchange factor activity"/>
    <property type="evidence" value="ECO:0007669"/>
    <property type="project" value="InterPro"/>
</dbReference>
<evidence type="ECO:0000256" key="1">
    <source>
        <dbReference type="SAM" id="MobiDB-lite"/>
    </source>
</evidence>
<evidence type="ECO:0000259" key="3">
    <source>
        <dbReference type="PROSITE" id="PS51205"/>
    </source>
</evidence>
<dbReference type="InterPro" id="IPR037191">
    <property type="entry name" value="VPS9_dom_sf"/>
</dbReference>
<feature type="region of interest" description="Disordered" evidence="1">
    <location>
        <begin position="1"/>
        <end position="151"/>
    </location>
</feature>
<dbReference type="Gene3D" id="1.10.246.120">
    <property type="match status" value="1"/>
</dbReference>
<dbReference type="PANTHER" id="PTHR23101">
    <property type="entry name" value="RAB GDP/GTP EXCHANGE FACTOR"/>
    <property type="match status" value="1"/>
</dbReference>
<feature type="compositionally biased region" description="Polar residues" evidence="1">
    <location>
        <begin position="67"/>
        <end position="76"/>
    </location>
</feature>
<dbReference type="InterPro" id="IPR003123">
    <property type="entry name" value="VPS9"/>
</dbReference>
<name>A0A2G5B989_COERN</name>
<dbReference type="PROSITE" id="PS51140">
    <property type="entry name" value="CUE"/>
    <property type="match status" value="1"/>
</dbReference>
<dbReference type="InterPro" id="IPR003892">
    <property type="entry name" value="CUE"/>
</dbReference>